<keyword evidence="2" id="KW-1185">Reference proteome</keyword>
<sequence>MRGADTRGSPEKRSNIGWRDVECDRAVADKEESYIQRYNRDEKRDIKRKGGKLLNFISKREENLSKWKSKTSRY</sequence>
<organism evidence="1 2">
    <name type="scientific">Megaselia scalaris</name>
    <name type="common">Humpbacked fly</name>
    <name type="synonym">Phora scalaris</name>
    <dbReference type="NCBI Taxonomy" id="36166"/>
    <lineage>
        <taxon>Eukaryota</taxon>
        <taxon>Metazoa</taxon>
        <taxon>Ecdysozoa</taxon>
        <taxon>Arthropoda</taxon>
        <taxon>Hexapoda</taxon>
        <taxon>Insecta</taxon>
        <taxon>Pterygota</taxon>
        <taxon>Neoptera</taxon>
        <taxon>Endopterygota</taxon>
        <taxon>Diptera</taxon>
        <taxon>Brachycera</taxon>
        <taxon>Muscomorpha</taxon>
        <taxon>Platypezoidea</taxon>
        <taxon>Phoridae</taxon>
        <taxon>Megaseliini</taxon>
        <taxon>Megaselia</taxon>
    </lineage>
</organism>
<dbReference type="EnsemblMetazoa" id="MESCA009061-RA">
    <property type="protein sequence ID" value="MESCA009061-PA"/>
    <property type="gene ID" value="MESCA009061"/>
</dbReference>
<evidence type="ECO:0000313" key="1">
    <source>
        <dbReference type="EnsemblMetazoa" id="MESCA009061-PA"/>
    </source>
</evidence>
<dbReference type="AlphaFoldDB" id="T1GYX4"/>
<accession>T1GYX4</accession>
<protein>
    <submittedName>
        <fullName evidence="1">Uncharacterized protein</fullName>
    </submittedName>
</protein>
<dbReference type="Proteomes" id="UP000015102">
    <property type="component" value="Unassembled WGS sequence"/>
</dbReference>
<proteinExistence type="predicted"/>
<dbReference type="EMBL" id="CAQQ02036655">
    <property type="status" value="NOT_ANNOTATED_CDS"/>
    <property type="molecule type" value="Genomic_DNA"/>
</dbReference>
<reference evidence="1" key="2">
    <citation type="submission" date="2015-06" db="UniProtKB">
        <authorList>
            <consortium name="EnsemblMetazoa"/>
        </authorList>
    </citation>
    <scope>IDENTIFICATION</scope>
</reference>
<dbReference type="HOGENOM" id="CLU_2690671_0_0_1"/>
<evidence type="ECO:0000313" key="2">
    <source>
        <dbReference type="Proteomes" id="UP000015102"/>
    </source>
</evidence>
<name>T1GYX4_MEGSC</name>
<reference evidence="2" key="1">
    <citation type="submission" date="2013-02" db="EMBL/GenBank/DDBJ databases">
        <authorList>
            <person name="Hughes D."/>
        </authorList>
    </citation>
    <scope>NUCLEOTIDE SEQUENCE</scope>
    <source>
        <strain>Durham</strain>
        <strain evidence="2">NC isolate 2 -- Noor lab</strain>
    </source>
</reference>